<evidence type="ECO:0000259" key="1">
    <source>
        <dbReference type="Pfam" id="PF03028"/>
    </source>
</evidence>
<dbReference type="InterPro" id="IPR035706">
    <property type="entry name" value="AAA_9"/>
</dbReference>
<gene>
    <name evidence="4" type="ORF">ACOF00016_LOCUS14219</name>
</gene>
<dbReference type="AlphaFoldDB" id="A0A7S3LET0"/>
<dbReference type="InterPro" id="IPR042219">
    <property type="entry name" value="AAA_lid_11_sf"/>
</dbReference>
<dbReference type="GO" id="GO:0045505">
    <property type="term" value="F:dynein intermediate chain binding"/>
    <property type="evidence" value="ECO:0007669"/>
    <property type="project" value="InterPro"/>
</dbReference>
<dbReference type="Gene3D" id="3.40.50.300">
    <property type="entry name" value="P-loop containing nucleotide triphosphate hydrolases"/>
    <property type="match status" value="1"/>
</dbReference>
<dbReference type="InterPro" id="IPR004273">
    <property type="entry name" value="Dynein_heavy_D6_P-loop"/>
</dbReference>
<dbReference type="Pfam" id="PF12781">
    <property type="entry name" value="AAA_9"/>
    <property type="match status" value="1"/>
</dbReference>
<evidence type="ECO:0000259" key="3">
    <source>
        <dbReference type="Pfam" id="PF18198"/>
    </source>
</evidence>
<dbReference type="PANTHER" id="PTHR45703:SF36">
    <property type="entry name" value="DYNEIN HEAVY CHAIN, CYTOPLASMIC"/>
    <property type="match status" value="1"/>
</dbReference>
<dbReference type="Gene3D" id="6.10.140.1060">
    <property type="match status" value="1"/>
</dbReference>
<name>A0A7S3LET0_9STRA</name>
<dbReference type="InterPro" id="IPR041658">
    <property type="entry name" value="AAA_lid_11"/>
</dbReference>
<dbReference type="GO" id="GO:0007018">
    <property type="term" value="P:microtubule-based movement"/>
    <property type="evidence" value="ECO:0007669"/>
    <property type="project" value="InterPro"/>
</dbReference>
<dbReference type="Pfam" id="PF18198">
    <property type="entry name" value="AAA_lid_11"/>
    <property type="match status" value="1"/>
</dbReference>
<dbReference type="GO" id="GO:0008569">
    <property type="term" value="F:minus-end-directed microtubule motor activity"/>
    <property type="evidence" value="ECO:0007669"/>
    <property type="project" value="InterPro"/>
</dbReference>
<dbReference type="Gene3D" id="1.10.8.720">
    <property type="entry name" value="Region D6 of dynein motor"/>
    <property type="match status" value="1"/>
</dbReference>
<evidence type="ECO:0000313" key="4">
    <source>
        <dbReference type="EMBL" id="CAE0417288.1"/>
    </source>
</evidence>
<organism evidence="4">
    <name type="scientific">Amphora coffeiformis</name>
    <dbReference type="NCBI Taxonomy" id="265554"/>
    <lineage>
        <taxon>Eukaryota</taxon>
        <taxon>Sar</taxon>
        <taxon>Stramenopiles</taxon>
        <taxon>Ochrophyta</taxon>
        <taxon>Bacillariophyta</taxon>
        <taxon>Bacillariophyceae</taxon>
        <taxon>Bacillariophycidae</taxon>
        <taxon>Thalassiophysales</taxon>
        <taxon>Catenulaceae</taxon>
        <taxon>Amphora</taxon>
    </lineage>
</organism>
<proteinExistence type="predicted"/>
<dbReference type="Gene3D" id="1.10.8.1220">
    <property type="match status" value="1"/>
</dbReference>
<dbReference type="InterPro" id="IPR026983">
    <property type="entry name" value="DHC"/>
</dbReference>
<sequence length="535" mass="60070">MKPDLEKQRAALLKLQGEQNVKLRELEDQMLSKISACEGSILDDNKVVEGMEKLMKEGSQVEEQISKSDEVMAQVHQAVARFEPFARVCRKLFVLLEALRELSFLYEFPANIFMTVLHETLKKYGVGDEADEADRISVLKKELFREVAARIGRGLKVDDKIVFSILLARLYTGDKAIGSTVTETSAELAKLVTDTFGPQFPWEGRALNDLADVTESDIGPTIPLLLCSAQGHDVSGRVESMARDLHKELNAVAMGSPEGFETADALLASGTKRGGWVMLKNVHLCIDWLKEVLVKRVQALGGSTHKDFRLFITSEISPRLPTGLLRISDKIVAEAPTGVKASLYRFFSSISKDRFDKPVRNRLYLLLGWLHGVIQERLRFVPQGWTEKYEFTEADATHALDVIDSLLDDGKGRVTLDPEKLPWDAIRATLCKGVFGGRITSDTDQNVLNEIVDYLFSQASFNVDFKLVPSSEDGPKMPEGNTREVYREWIDALPEYTPPEWIGLDRSAEKEREKRLVESTIEKVALIQEHSENDD</sequence>
<evidence type="ECO:0000259" key="2">
    <source>
        <dbReference type="Pfam" id="PF12781"/>
    </source>
</evidence>
<reference evidence="4" key="1">
    <citation type="submission" date="2021-01" db="EMBL/GenBank/DDBJ databases">
        <authorList>
            <person name="Corre E."/>
            <person name="Pelletier E."/>
            <person name="Niang G."/>
            <person name="Scheremetjew M."/>
            <person name="Finn R."/>
            <person name="Kale V."/>
            <person name="Holt S."/>
            <person name="Cochrane G."/>
            <person name="Meng A."/>
            <person name="Brown T."/>
            <person name="Cohen L."/>
        </authorList>
    </citation>
    <scope>NUCLEOTIDE SEQUENCE</scope>
    <source>
        <strain evidence="4">CCMP127</strain>
    </source>
</reference>
<dbReference type="InterPro" id="IPR027417">
    <property type="entry name" value="P-loop_NTPase"/>
</dbReference>
<dbReference type="EMBL" id="HBIM01018575">
    <property type="protein sequence ID" value="CAE0417288.1"/>
    <property type="molecule type" value="Transcribed_RNA"/>
</dbReference>
<dbReference type="Pfam" id="PF03028">
    <property type="entry name" value="Dynein_heavy"/>
    <property type="match status" value="1"/>
</dbReference>
<feature type="domain" description="Dynein heavy chain ATP-binding dynein motor region" evidence="2">
    <location>
        <begin position="2"/>
        <end position="60"/>
    </location>
</feature>
<accession>A0A7S3LET0</accession>
<dbReference type="GO" id="GO:0030286">
    <property type="term" value="C:dynein complex"/>
    <property type="evidence" value="ECO:0007669"/>
    <property type="project" value="InterPro"/>
</dbReference>
<dbReference type="FunFam" id="3.40.50.300:FF:000373">
    <property type="entry name" value="Cytoplasmic dynein heavy chain 2"/>
    <property type="match status" value="1"/>
</dbReference>
<feature type="domain" description="Dynein heavy chain AAA lid" evidence="3">
    <location>
        <begin position="361"/>
        <end position="508"/>
    </location>
</feature>
<dbReference type="GO" id="GO:0051959">
    <property type="term" value="F:dynein light intermediate chain binding"/>
    <property type="evidence" value="ECO:0007669"/>
    <property type="project" value="InterPro"/>
</dbReference>
<feature type="domain" description="Dynein heavy chain region D6 P-loop" evidence="1">
    <location>
        <begin position="220"/>
        <end position="332"/>
    </location>
</feature>
<dbReference type="PANTHER" id="PTHR45703">
    <property type="entry name" value="DYNEIN HEAVY CHAIN"/>
    <property type="match status" value="1"/>
</dbReference>
<dbReference type="FunFam" id="1.10.8.720:FF:000003">
    <property type="entry name" value="Cytoplasmic dynein heavy chain 2"/>
    <property type="match status" value="1"/>
</dbReference>
<protein>
    <submittedName>
        <fullName evidence="4">Uncharacterized protein</fullName>
    </submittedName>
</protein>